<keyword evidence="2" id="KW-1185">Reference proteome</keyword>
<dbReference type="RefSeq" id="WP_042868592.1">
    <property type="nucleotide sequence ID" value="NZ_CM001975.1"/>
</dbReference>
<dbReference type="Proteomes" id="UP000320591">
    <property type="component" value="Chromosome"/>
</dbReference>
<gene>
    <name evidence="1" type="ORF">Dpoa569_0003305</name>
</gene>
<dbReference type="OrthoDB" id="6638425at2"/>
<evidence type="ECO:0000313" key="2">
    <source>
        <dbReference type="Proteomes" id="UP000320591"/>
    </source>
</evidence>
<accession>A0A5B8HRR9</accession>
<dbReference type="STRING" id="568768.GCA_000406125_00646"/>
<dbReference type="EMBL" id="CP042220">
    <property type="protein sequence ID" value="QDX31299.1"/>
    <property type="molecule type" value="Genomic_DNA"/>
</dbReference>
<name>A0A5B8HRR9_9GAMM</name>
<dbReference type="AlphaFoldDB" id="A0A5B8HRR9"/>
<organism evidence="1 2">
    <name type="scientific">Dickeya poaceiphila</name>
    <dbReference type="NCBI Taxonomy" id="568768"/>
    <lineage>
        <taxon>Bacteria</taxon>
        <taxon>Pseudomonadati</taxon>
        <taxon>Pseudomonadota</taxon>
        <taxon>Gammaproteobacteria</taxon>
        <taxon>Enterobacterales</taxon>
        <taxon>Pectobacteriaceae</taxon>
        <taxon>Dickeya</taxon>
    </lineage>
</organism>
<protein>
    <submittedName>
        <fullName evidence="1">Uncharacterized protein</fullName>
    </submittedName>
</protein>
<sequence length="123" mass="13875">MLDIAELLKARKNEFISLREFITRIHLHQPHVSLKDIADFLYIENSNGGLPEWVRKGIAGSIETTWVDDNNHFDSDTSLQSLLNVIHEENGMPEVIPPSLVPPVVQTATPSEPTLDFDDDIPF</sequence>
<reference evidence="1 2" key="1">
    <citation type="journal article" date="2019" name="Environ. Microbiol.">
        <title>The phytopathogenic nature of Dickeya aquatica 174/2 and the dynamic early evolution of Dickeya pathogenicity.</title>
        <authorList>
            <person name="Duprey A."/>
            <person name="Taib N."/>
            <person name="Leonard S."/>
            <person name="Garin T."/>
            <person name="Flandrois J.P."/>
            <person name="Nasser W."/>
            <person name="Brochier-Armanet C."/>
            <person name="Reverchon S."/>
        </authorList>
    </citation>
    <scope>NUCLEOTIDE SEQUENCE [LARGE SCALE GENOMIC DNA]</scope>
    <source>
        <strain evidence="1 2">NCPPB 569</strain>
    </source>
</reference>
<evidence type="ECO:0000313" key="1">
    <source>
        <dbReference type="EMBL" id="QDX31299.1"/>
    </source>
</evidence>
<proteinExistence type="predicted"/>
<dbReference type="KEGG" id="dic:Dpoa569_0003305"/>